<dbReference type="InterPro" id="IPR002102">
    <property type="entry name" value="Cohesin_dom"/>
</dbReference>
<dbReference type="OrthoDB" id="125210at2157"/>
<evidence type="ECO:0000313" key="3">
    <source>
        <dbReference type="Proteomes" id="UP000198535"/>
    </source>
</evidence>
<keyword evidence="3" id="KW-1185">Reference proteome</keyword>
<organism evidence="2 3">
    <name type="scientific">Methanolobus profundi</name>
    <dbReference type="NCBI Taxonomy" id="487685"/>
    <lineage>
        <taxon>Archaea</taxon>
        <taxon>Methanobacteriati</taxon>
        <taxon>Methanobacteriota</taxon>
        <taxon>Stenosarchaea group</taxon>
        <taxon>Methanomicrobia</taxon>
        <taxon>Methanosarcinales</taxon>
        <taxon>Methanosarcinaceae</taxon>
        <taxon>Methanolobus</taxon>
    </lineage>
</organism>
<dbReference type="CDD" id="cd08547">
    <property type="entry name" value="Type_II_cohesin"/>
    <property type="match status" value="1"/>
</dbReference>
<dbReference type="RefSeq" id="WP_091936429.1">
    <property type="nucleotide sequence ID" value="NZ_FOUJ01000004.1"/>
</dbReference>
<sequence>MSEILKSSSLISIVLFTCIILSLTGLASAESAIGLSPSQLNVEENEEFTLDIIITSDDSVSGCELELSYDPGLVSITSITEGDFFKQSGKSTIFSQGTIDNDAGTATGIYCAIIGDDLQLNPGTFATITLSSKGNAGITEMGLKNVIITNSAGEKLPVNIKKATLTIGDVETVAEEQEDIEIGAEEKQTGQNTLIPVIFALMSLYFIKRK</sequence>
<reference evidence="3" key="1">
    <citation type="submission" date="2016-10" db="EMBL/GenBank/DDBJ databases">
        <authorList>
            <person name="Varghese N."/>
            <person name="Submissions S."/>
        </authorList>
    </citation>
    <scope>NUCLEOTIDE SEQUENCE [LARGE SCALE GENOMIC DNA]</scope>
    <source>
        <strain evidence="3">Mob M</strain>
    </source>
</reference>
<feature type="domain" description="Cohesin" evidence="1">
    <location>
        <begin position="43"/>
        <end position="154"/>
    </location>
</feature>
<accession>A0A1I4SQ24</accession>
<dbReference type="EMBL" id="FOUJ01000004">
    <property type="protein sequence ID" value="SFM66628.1"/>
    <property type="molecule type" value="Genomic_DNA"/>
</dbReference>
<evidence type="ECO:0000259" key="1">
    <source>
        <dbReference type="Pfam" id="PF00963"/>
    </source>
</evidence>
<gene>
    <name evidence="2" type="ORF">SAMN04488696_1956</name>
</gene>
<name>A0A1I4SQ24_9EURY</name>
<dbReference type="InterPro" id="IPR008965">
    <property type="entry name" value="CBM2/CBM3_carb-bd_dom_sf"/>
</dbReference>
<evidence type="ECO:0000313" key="2">
    <source>
        <dbReference type="EMBL" id="SFM66628.1"/>
    </source>
</evidence>
<proteinExistence type="predicted"/>
<dbReference type="AlphaFoldDB" id="A0A1I4SQ24"/>
<dbReference type="Pfam" id="PF00963">
    <property type="entry name" value="Cohesin"/>
    <property type="match status" value="1"/>
</dbReference>
<dbReference type="Proteomes" id="UP000198535">
    <property type="component" value="Unassembled WGS sequence"/>
</dbReference>
<dbReference type="SUPFAM" id="SSF49384">
    <property type="entry name" value="Carbohydrate-binding domain"/>
    <property type="match status" value="1"/>
</dbReference>
<dbReference type="Gene3D" id="2.60.40.680">
    <property type="match status" value="1"/>
</dbReference>
<dbReference type="GO" id="GO:0030246">
    <property type="term" value="F:carbohydrate binding"/>
    <property type="evidence" value="ECO:0007669"/>
    <property type="project" value="InterPro"/>
</dbReference>
<protein>
    <submittedName>
        <fullName evidence="2">Cohesin domain-containing protein</fullName>
    </submittedName>
</protein>
<dbReference type="GO" id="GO:0000272">
    <property type="term" value="P:polysaccharide catabolic process"/>
    <property type="evidence" value="ECO:0007669"/>
    <property type="project" value="InterPro"/>
</dbReference>